<dbReference type="OrthoDB" id="7187914at2"/>
<gene>
    <name evidence="2" type="ORF">DJ021_01055</name>
</gene>
<evidence type="ECO:0000313" key="2">
    <source>
        <dbReference type="EMBL" id="RAK58484.1"/>
    </source>
</evidence>
<reference evidence="3" key="1">
    <citation type="submission" date="2018-05" db="EMBL/GenBank/DDBJ databases">
        <authorList>
            <person name="Li X."/>
        </authorList>
    </citation>
    <scope>NUCLEOTIDE SEQUENCE [LARGE SCALE GENOMIC DNA]</scope>
    <source>
        <strain evidence="3">HKS-05</strain>
    </source>
</reference>
<evidence type="ECO:0000256" key="1">
    <source>
        <dbReference type="SAM" id="Phobius"/>
    </source>
</evidence>
<protein>
    <submittedName>
        <fullName evidence="2">Uncharacterized protein</fullName>
    </submittedName>
</protein>
<dbReference type="Proteomes" id="UP000249842">
    <property type="component" value="Unassembled WGS sequence"/>
</dbReference>
<accession>A0A328AY05</accession>
<proteinExistence type="predicted"/>
<feature type="transmembrane region" description="Helical" evidence="1">
    <location>
        <begin position="12"/>
        <end position="33"/>
    </location>
</feature>
<keyword evidence="1" id="KW-0472">Membrane</keyword>
<comment type="caution">
    <text evidence="2">The sequence shown here is derived from an EMBL/GenBank/DDBJ whole genome shotgun (WGS) entry which is preliminary data.</text>
</comment>
<organism evidence="2 3">
    <name type="scientific">Phenylobacterium hankyongense</name>
    <dbReference type="NCBI Taxonomy" id="1813876"/>
    <lineage>
        <taxon>Bacteria</taxon>
        <taxon>Pseudomonadati</taxon>
        <taxon>Pseudomonadota</taxon>
        <taxon>Alphaproteobacteria</taxon>
        <taxon>Caulobacterales</taxon>
        <taxon>Caulobacteraceae</taxon>
        <taxon>Phenylobacterium</taxon>
    </lineage>
</organism>
<keyword evidence="1" id="KW-1133">Transmembrane helix</keyword>
<keyword evidence="1" id="KW-0812">Transmembrane</keyword>
<dbReference type="AlphaFoldDB" id="A0A328AY05"/>
<name>A0A328AY05_9CAUL</name>
<dbReference type="RefSeq" id="WP_111455760.1">
    <property type="nucleotide sequence ID" value="NZ_QFYP01000001.1"/>
</dbReference>
<sequence>MTDYGARTRVKPVLPLPAIGIALGLTAAIAGAAEHYSLSKRAELGQATARAWTITGPPCPTVTAAEFVRRKLQAPQSFAYDDAVFGRQFGHVSCSAVADHGGRGLRSYPVCQFTSPAALRVKTPKGEFFFAPGLGNPATISIPHGVPRCVMASNFRL</sequence>
<evidence type="ECO:0000313" key="3">
    <source>
        <dbReference type="Proteomes" id="UP000249842"/>
    </source>
</evidence>
<dbReference type="EMBL" id="QFYP01000001">
    <property type="protein sequence ID" value="RAK58484.1"/>
    <property type="molecule type" value="Genomic_DNA"/>
</dbReference>
<keyword evidence="3" id="KW-1185">Reference proteome</keyword>